<dbReference type="AlphaFoldDB" id="A0A1I8BJV7"/>
<keyword evidence="5 10" id="KW-0735">Signal-anchor</keyword>
<dbReference type="PANTHER" id="PTHR12369">
    <property type="entry name" value="CHONDROITIN SYNTHASE"/>
    <property type="match status" value="1"/>
</dbReference>
<evidence type="ECO:0000256" key="3">
    <source>
        <dbReference type="ARBA" id="ARBA00022679"/>
    </source>
</evidence>
<comment type="subcellular location">
    <subcellularLocation>
        <location evidence="1 10">Golgi apparatus</location>
        <location evidence="1 10">Golgi stack membrane</location>
        <topology evidence="1 10">Single-pass type II membrane protein</topology>
    </subcellularLocation>
</comment>
<reference evidence="13" key="1">
    <citation type="submission" date="2016-11" db="UniProtKB">
        <authorList>
            <consortium name="WormBaseParasite"/>
        </authorList>
    </citation>
    <scope>IDENTIFICATION</scope>
</reference>
<sequence length="776" mass="90492">MLILLLIRRMFTLILPKKSCLLFFFPFLIGLLFGTFLFSISQQKYSRSFSRFTYFSRQNQQINSNNKQLILVGIMTAKQFLETRALQIWKTWAKNIPGEVIFFVSEKTELNIKIKNSGMKIISLRGVDDSYPPQKKSFAMLRWIYDNHYSDFHWFLRADDDLYIRSEKLANFLHLLDPSKALLLGQAGLGNIEEYGQLSLGTNDNYCMGGPGVILSRETLRQLAPYLEQCLHSLLTTHEDVELGRCIRWIYDNHYSDFQYLIIYFRRHVGLACPWNYEMQTLFHNNATIASLFSNYSSSSINSHTLRHLFTLHPIKNPIAMRFIHLRAEMIKLSELRQKRMELLEQLEEIIKKHKIMTEQQPQIINSEYLGATNNNALFSGLIPKVPNSPESIPIWEFISSDTKLLFCINKPNCPKHTLEAEWRRQISDILIKIFDEFNLNALERGRTLHFQRVQYGYIRIQPTFGVDFVLDIALRYRRLRGPLHSRAPLTVRRHAYVQQRFGQLQSRWLTSRTKKKKYEKIEEKQIINIIIALKGRAEVFDRFANNLIKLANGRGQNIRLVLVLYSSHNNNENIFINKTIVRLSTEIPFRLLKMPERTDFNRGAALSAGIFLLPSNSLLLIADVDILIGEGALERIRFNTILGKQVYFPIVFSEFSPTTWELNNKDFYSQQRGYFRHFGYGIVSLYKNDFNLIGGFNQTIKGWGLEDVDFFERVIKSGIIPFRAIDFDLIHIFHSIDCNKNNKYQKKTQKEACEGTRSQGIASLDFLAEQFGPNL</sequence>
<dbReference type="SUPFAM" id="SSF53448">
    <property type="entry name" value="Nucleotide-diphospho-sugar transferases"/>
    <property type="match status" value="1"/>
</dbReference>
<dbReference type="InterPro" id="IPR008428">
    <property type="entry name" value="Chond_GalNAc"/>
</dbReference>
<dbReference type="Pfam" id="PF05679">
    <property type="entry name" value="CHGN"/>
    <property type="match status" value="1"/>
</dbReference>
<keyword evidence="11" id="KW-0175">Coiled coil</keyword>
<keyword evidence="8 10" id="KW-0472">Membrane</keyword>
<evidence type="ECO:0000256" key="1">
    <source>
        <dbReference type="ARBA" id="ARBA00004447"/>
    </source>
</evidence>
<name>A0A1I8BJV7_MELHA</name>
<evidence type="ECO:0000313" key="13">
    <source>
        <dbReference type="WBParaSite" id="MhA1_Contig2785.frz3.fgene1"/>
    </source>
</evidence>
<dbReference type="EC" id="2.4.1.-" evidence="10"/>
<keyword evidence="12" id="KW-1185">Reference proteome</keyword>
<evidence type="ECO:0000256" key="8">
    <source>
        <dbReference type="ARBA" id="ARBA00023136"/>
    </source>
</evidence>
<keyword evidence="6 10" id="KW-1133">Transmembrane helix</keyword>
<dbReference type="GO" id="GO:0047238">
    <property type="term" value="F:glucuronosyl-N-acetylgalactosaminyl-proteoglycan 4-beta-N-acetylgalactosaminyltransferase activity"/>
    <property type="evidence" value="ECO:0007669"/>
    <property type="project" value="TreeGrafter"/>
</dbReference>
<dbReference type="FunFam" id="3.90.550.50:FF:000004">
    <property type="entry name" value="Hexosyltransferase"/>
    <property type="match status" value="1"/>
</dbReference>
<evidence type="ECO:0000256" key="5">
    <source>
        <dbReference type="ARBA" id="ARBA00022968"/>
    </source>
</evidence>
<keyword evidence="9" id="KW-0325">Glycoprotein</keyword>
<dbReference type="Gene3D" id="3.90.550.50">
    <property type="match status" value="1"/>
</dbReference>
<evidence type="ECO:0000256" key="7">
    <source>
        <dbReference type="ARBA" id="ARBA00023034"/>
    </source>
</evidence>
<dbReference type="WBParaSite" id="MhA1_Contig2785.frz3.fgene1">
    <property type="protein sequence ID" value="MhA1_Contig2785.frz3.fgene1"/>
    <property type="gene ID" value="MhA1_Contig2785.frz3.fgene1"/>
</dbReference>
<dbReference type="OMA" id="CADRVNC"/>
<dbReference type="Proteomes" id="UP000095281">
    <property type="component" value="Unplaced"/>
</dbReference>
<evidence type="ECO:0000256" key="11">
    <source>
        <dbReference type="SAM" id="Coils"/>
    </source>
</evidence>
<evidence type="ECO:0000256" key="4">
    <source>
        <dbReference type="ARBA" id="ARBA00022692"/>
    </source>
</evidence>
<feature type="coiled-coil region" evidence="11">
    <location>
        <begin position="326"/>
        <end position="360"/>
    </location>
</feature>
<dbReference type="PANTHER" id="PTHR12369:SF11">
    <property type="entry name" value="HEXOSYLTRANSFERASE"/>
    <property type="match status" value="1"/>
</dbReference>
<evidence type="ECO:0000256" key="2">
    <source>
        <dbReference type="ARBA" id="ARBA00009239"/>
    </source>
</evidence>
<organism evidence="12 13">
    <name type="scientific">Meloidogyne hapla</name>
    <name type="common">Root-knot nematode worm</name>
    <dbReference type="NCBI Taxonomy" id="6305"/>
    <lineage>
        <taxon>Eukaryota</taxon>
        <taxon>Metazoa</taxon>
        <taxon>Ecdysozoa</taxon>
        <taxon>Nematoda</taxon>
        <taxon>Chromadorea</taxon>
        <taxon>Rhabditida</taxon>
        <taxon>Tylenchina</taxon>
        <taxon>Tylenchomorpha</taxon>
        <taxon>Tylenchoidea</taxon>
        <taxon>Meloidogynidae</taxon>
        <taxon>Meloidogyninae</taxon>
        <taxon>Meloidogyne</taxon>
    </lineage>
</organism>
<dbReference type="GO" id="GO:0032580">
    <property type="term" value="C:Golgi cisterna membrane"/>
    <property type="evidence" value="ECO:0007669"/>
    <property type="project" value="UniProtKB-SubCell"/>
</dbReference>
<accession>A0A1I8BJV7</accession>
<dbReference type="InterPro" id="IPR029044">
    <property type="entry name" value="Nucleotide-diphossugar_trans"/>
</dbReference>
<dbReference type="InterPro" id="IPR051227">
    <property type="entry name" value="CS_glycosyltransferase"/>
</dbReference>
<keyword evidence="7 10" id="KW-0333">Golgi apparatus</keyword>
<evidence type="ECO:0000256" key="10">
    <source>
        <dbReference type="RuleBase" id="RU364016"/>
    </source>
</evidence>
<feature type="transmembrane region" description="Helical" evidence="10">
    <location>
        <begin position="21"/>
        <end position="40"/>
    </location>
</feature>
<proteinExistence type="inferred from homology"/>
<keyword evidence="4 10" id="KW-0812">Transmembrane</keyword>
<evidence type="ECO:0000256" key="9">
    <source>
        <dbReference type="ARBA" id="ARBA00023180"/>
    </source>
</evidence>
<evidence type="ECO:0000256" key="6">
    <source>
        <dbReference type="ARBA" id="ARBA00022989"/>
    </source>
</evidence>
<dbReference type="Gene3D" id="3.90.550.10">
    <property type="entry name" value="Spore Coat Polysaccharide Biosynthesis Protein SpsA, Chain A"/>
    <property type="match status" value="1"/>
</dbReference>
<protein>
    <recommendedName>
        <fullName evidence="10">Hexosyltransferase</fullName>
        <ecNumber evidence="10">2.4.1.-</ecNumber>
    </recommendedName>
</protein>
<evidence type="ECO:0000313" key="12">
    <source>
        <dbReference type="Proteomes" id="UP000095281"/>
    </source>
</evidence>
<keyword evidence="3 10" id="KW-0808">Transferase</keyword>
<comment type="similarity">
    <text evidence="2 10">Belongs to the chondroitin N-acetylgalactosaminyltransferase family.</text>
</comment>